<sequence>MKQIKDFENKAVLVLGLAKSGMAAARLLKKLGANVTVNDAKDLAGTEEEKALRKEGITLVSGGHPASLLDEADYVVKNPGIPYHNPLVSEAVNRNLPVVTEIELASLVCEGDIVSISGSNGKTTTTTLLYEMLKGNENKKPWIAGNIGTVACEVAQEVKAQDIMVTEVSSFQLKGTKDFHPHVAVLLNIFDAHLDYHGDRLDYEQSKGKMFSNMTSEDVIIYNSDDPVVETLAKHSKAQLVPFSASSKQSEGAYVENGWITFKEESILSLKEASLPGAHNVENMLAAVAAAKILGGSTTQIIDVLKTFNGVKHRLQFVGNLNGRKIYNDSKATNILATQKALSSFTQPVVLLAGGLDRGNSFDDLIPYLAKVKGVVTYGETKGKIAEAAYEADVSNIEKQNTLEEAVKTAYKLTEEGDVLLLSPACASWDQFKTFEERGETFIKAVQHLQ</sequence>
<evidence type="ECO:0000256" key="1">
    <source>
        <dbReference type="ARBA" id="ARBA00002734"/>
    </source>
</evidence>
<proteinExistence type="inferred from homology"/>
<evidence type="ECO:0000256" key="16">
    <source>
        <dbReference type="ARBA" id="ARBA00047632"/>
    </source>
</evidence>
<keyword evidence="10 17" id="KW-0067">ATP-binding</keyword>
<comment type="pathway">
    <text evidence="3 17 18">Cell wall biogenesis; peptidoglycan biosynthesis.</text>
</comment>
<evidence type="ECO:0000256" key="8">
    <source>
        <dbReference type="ARBA" id="ARBA00022598"/>
    </source>
</evidence>
<comment type="caution">
    <text evidence="21">The sequence shown here is derived from an EMBL/GenBank/DDBJ whole genome shotgun (WGS) entry which is preliminary data.</text>
</comment>
<evidence type="ECO:0000256" key="5">
    <source>
        <dbReference type="ARBA" id="ARBA00012212"/>
    </source>
</evidence>
<dbReference type="Pfam" id="PF21799">
    <property type="entry name" value="MurD-like_N"/>
    <property type="match status" value="1"/>
</dbReference>
<accession>A0ABW0YKQ0</accession>
<dbReference type="EC" id="6.3.2.9" evidence="5 17"/>
<evidence type="ECO:0000256" key="12">
    <source>
        <dbReference type="ARBA" id="ARBA00022984"/>
    </source>
</evidence>
<dbReference type="InterPro" id="IPR036615">
    <property type="entry name" value="Mur_ligase_C_dom_sf"/>
</dbReference>
<evidence type="ECO:0000256" key="4">
    <source>
        <dbReference type="ARBA" id="ARBA00010416"/>
    </source>
</evidence>
<keyword evidence="22" id="KW-1185">Reference proteome</keyword>
<dbReference type="PANTHER" id="PTHR43692:SF1">
    <property type="entry name" value="UDP-N-ACETYLMURAMOYLALANINE--D-GLUTAMATE LIGASE"/>
    <property type="match status" value="1"/>
</dbReference>
<keyword evidence="17 18" id="KW-0132">Cell division</keyword>
<comment type="catalytic activity">
    <reaction evidence="16 17 18">
        <text>UDP-N-acetyl-alpha-D-muramoyl-L-alanine + D-glutamate + ATP = UDP-N-acetyl-alpha-D-muramoyl-L-alanyl-D-glutamate + ADP + phosphate + H(+)</text>
        <dbReference type="Rhea" id="RHEA:16429"/>
        <dbReference type="ChEBI" id="CHEBI:15378"/>
        <dbReference type="ChEBI" id="CHEBI:29986"/>
        <dbReference type="ChEBI" id="CHEBI:30616"/>
        <dbReference type="ChEBI" id="CHEBI:43474"/>
        <dbReference type="ChEBI" id="CHEBI:83898"/>
        <dbReference type="ChEBI" id="CHEBI:83900"/>
        <dbReference type="ChEBI" id="CHEBI:456216"/>
        <dbReference type="EC" id="6.3.2.9"/>
    </reaction>
</comment>
<dbReference type="HAMAP" id="MF_00639">
    <property type="entry name" value="MurD"/>
    <property type="match status" value="1"/>
</dbReference>
<dbReference type="InterPro" id="IPR013221">
    <property type="entry name" value="Mur_ligase_cen"/>
</dbReference>
<dbReference type="Gene3D" id="3.90.190.20">
    <property type="entry name" value="Mur ligase, C-terminal domain"/>
    <property type="match status" value="1"/>
</dbReference>
<reference evidence="22" key="1">
    <citation type="journal article" date="2019" name="Int. J. Syst. Evol. Microbiol.">
        <title>The Global Catalogue of Microorganisms (GCM) 10K type strain sequencing project: providing services to taxonomists for standard genome sequencing and annotation.</title>
        <authorList>
            <consortium name="The Broad Institute Genomics Platform"/>
            <consortium name="The Broad Institute Genome Sequencing Center for Infectious Disease"/>
            <person name="Wu L."/>
            <person name="Ma J."/>
        </authorList>
    </citation>
    <scope>NUCLEOTIDE SEQUENCE [LARGE SCALE GENOMIC DNA]</scope>
    <source>
        <strain evidence="22">CECT 7184</strain>
    </source>
</reference>
<evidence type="ECO:0000256" key="7">
    <source>
        <dbReference type="ARBA" id="ARBA00022490"/>
    </source>
</evidence>
<dbReference type="SUPFAM" id="SSF53244">
    <property type="entry name" value="MurD-like peptide ligases, peptide-binding domain"/>
    <property type="match status" value="1"/>
</dbReference>
<dbReference type="InterPro" id="IPR005762">
    <property type="entry name" value="MurD"/>
</dbReference>
<dbReference type="PANTHER" id="PTHR43692">
    <property type="entry name" value="UDP-N-ACETYLMURAMOYLALANINE--D-GLUTAMATE LIGASE"/>
    <property type="match status" value="1"/>
</dbReference>
<protein>
    <recommendedName>
        <fullName evidence="6 17">UDP-N-acetylmuramoylalanine--D-glutamate ligase</fullName>
        <ecNumber evidence="5 17">6.3.2.9</ecNumber>
    </recommendedName>
    <alternativeName>
        <fullName evidence="15 17">D-glutamic acid-adding enzyme</fullName>
    </alternativeName>
    <alternativeName>
        <fullName evidence="14 17">UDP-N-acetylmuramoyl-L-alanyl-D-glutamate synthetase</fullName>
    </alternativeName>
</protein>
<evidence type="ECO:0000313" key="22">
    <source>
        <dbReference type="Proteomes" id="UP001596142"/>
    </source>
</evidence>
<evidence type="ECO:0000256" key="9">
    <source>
        <dbReference type="ARBA" id="ARBA00022741"/>
    </source>
</evidence>
<dbReference type="InterPro" id="IPR004101">
    <property type="entry name" value="Mur_ligase_C"/>
</dbReference>
<dbReference type="Proteomes" id="UP001596142">
    <property type="component" value="Unassembled WGS sequence"/>
</dbReference>
<dbReference type="Gene3D" id="3.40.50.720">
    <property type="entry name" value="NAD(P)-binding Rossmann-like Domain"/>
    <property type="match status" value="1"/>
</dbReference>
<feature type="binding site" evidence="17">
    <location>
        <begin position="118"/>
        <end position="124"/>
    </location>
    <ligand>
        <name>ATP</name>
        <dbReference type="ChEBI" id="CHEBI:30616"/>
    </ligand>
</feature>
<evidence type="ECO:0000259" key="20">
    <source>
        <dbReference type="Pfam" id="PF08245"/>
    </source>
</evidence>
<dbReference type="NCBIfam" id="TIGR01087">
    <property type="entry name" value="murD"/>
    <property type="match status" value="1"/>
</dbReference>
<keyword evidence="8 17" id="KW-0436">Ligase</keyword>
<evidence type="ECO:0000256" key="17">
    <source>
        <dbReference type="HAMAP-Rule" id="MF_00639"/>
    </source>
</evidence>
<evidence type="ECO:0000256" key="13">
    <source>
        <dbReference type="ARBA" id="ARBA00023316"/>
    </source>
</evidence>
<evidence type="ECO:0000313" key="21">
    <source>
        <dbReference type="EMBL" id="MFC5712241.1"/>
    </source>
</evidence>
<evidence type="ECO:0000256" key="14">
    <source>
        <dbReference type="ARBA" id="ARBA00030398"/>
    </source>
</evidence>
<keyword evidence="9 17" id="KW-0547">Nucleotide-binding</keyword>
<dbReference type="GO" id="GO:0008764">
    <property type="term" value="F:UDP-N-acetylmuramoylalanine-D-glutamate ligase activity"/>
    <property type="evidence" value="ECO:0007669"/>
    <property type="project" value="UniProtKB-EC"/>
</dbReference>
<evidence type="ECO:0000256" key="10">
    <source>
        <dbReference type="ARBA" id="ARBA00022840"/>
    </source>
</evidence>
<dbReference type="SUPFAM" id="SSF53623">
    <property type="entry name" value="MurD-like peptide ligases, catalytic domain"/>
    <property type="match status" value="1"/>
</dbReference>
<feature type="domain" description="Mur ligase central" evidence="20">
    <location>
        <begin position="116"/>
        <end position="291"/>
    </location>
</feature>
<gene>
    <name evidence="17 21" type="primary">murD</name>
    <name evidence="21" type="ORF">ACFPU1_05565</name>
</gene>
<dbReference type="Pfam" id="PF08245">
    <property type="entry name" value="Mur_ligase_M"/>
    <property type="match status" value="1"/>
</dbReference>
<dbReference type="InterPro" id="IPR036565">
    <property type="entry name" value="Mur-like_cat_sf"/>
</dbReference>
<comment type="function">
    <text evidence="1 17 18">Cell wall formation. Catalyzes the addition of glutamate to the nucleotide precursor UDP-N-acetylmuramoyl-L-alanine (UMA).</text>
</comment>
<evidence type="ECO:0000256" key="3">
    <source>
        <dbReference type="ARBA" id="ARBA00004752"/>
    </source>
</evidence>
<keyword evidence="11 17" id="KW-0133">Cell shape</keyword>
<feature type="domain" description="Mur ligase C-terminal" evidence="19">
    <location>
        <begin position="313"/>
        <end position="426"/>
    </location>
</feature>
<keyword evidence="17 18" id="KW-0131">Cell cycle</keyword>
<evidence type="ECO:0000256" key="11">
    <source>
        <dbReference type="ARBA" id="ARBA00022960"/>
    </source>
</evidence>
<keyword evidence="12 17" id="KW-0573">Peptidoglycan synthesis</keyword>
<dbReference type="Pfam" id="PF02875">
    <property type="entry name" value="Mur_ligase_C"/>
    <property type="match status" value="1"/>
</dbReference>
<evidence type="ECO:0000256" key="15">
    <source>
        <dbReference type="ARBA" id="ARBA00032324"/>
    </source>
</evidence>
<evidence type="ECO:0000256" key="2">
    <source>
        <dbReference type="ARBA" id="ARBA00004496"/>
    </source>
</evidence>
<evidence type="ECO:0000256" key="18">
    <source>
        <dbReference type="RuleBase" id="RU003664"/>
    </source>
</evidence>
<name>A0ABW0YKQ0_9BACI</name>
<organism evidence="21 22">
    <name type="scientific">Thalassorhabdus alkalitolerans</name>
    <dbReference type="NCBI Taxonomy" id="2282697"/>
    <lineage>
        <taxon>Bacteria</taxon>
        <taxon>Bacillati</taxon>
        <taxon>Bacillota</taxon>
        <taxon>Bacilli</taxon>
        <taxon>Bacillales</taxon>
        <taxon>Bacillaceae</taxon>
        <taxon>Thalassorhabdus</taxon>
    </lineage>
</organism>
<keyword evidence="13 17" id="KW-0961">Cell wall biogenesis/degradation</keyword>
<comment type="subcellular location">
    <subcellularLocation>
        <location evidence="2 17 18">Cytoplasm</location>
    </subcellularLocation>
</comment>
<dbReference type="Gene3D" id="3.40.1190.10">
    <property type="entry name" value="Mur-like, catalytic domain"/>
    <property type="match status" value="1"/>
</dbReference>
<dbReference type="SUPFAM" id="SSF51984">
    <property type="entry name" value="MurCD N-terminal domain"/>
    <property type="match status" value="1"/>
</dbReference>
<dbReference type="RefSeq" id="WP_385939324.1">
    <property type="nucleotide sequence ID" value="NZ_JBHSOZ010000003.1"/>
</dbReference>
<comment type="similarity">
    <text evidence="4 17">Belongs to the MurCDEF family.</text>
</comment>
<keyword evidence="7 17" id="KW-0963">Cytoplasm</keyword>
<dbReference type="EMBL" id="JBHSOZ010000003">
    <property type="protein sequence ID" value="MFC5712241.1"/>
    <property type="molecule type" value="Genomic_DNA"/>
</dbReference>
<evidence type="ECO:0000256" key="6">
    <source>
        <dbReference type="ARBA" id="ARBA00015655"/>
    </source>
</evidence>
<evidence type="ECO:0000259" key="19">
    <source>
        <dbReference type="Pfam" id="PF02875"/>
    </source>
</evidence>